<keyword evidence="2" id="KW-1185">Reference proteome</keyword>
<dbReference type="STRING" id="797515.HMPREF9103_00586"/>
<dbReference type="eggNOG" id="COG0322">
    <property type="taxonomic scope" value="Bacteria"/>
</dbReference>
<dbReference type="EMBL" id="AGEY01000027">
    <property type="protein sequence ID" value="EHM00343.1"/>
    <property type="molecule type" value="Genomic_DNA"/>
</dbReference>
<accession>G9ZLK5</accession>
<sequence>MDPKSQGFYYDQRIQDEVHRFAVTFHRKVHAKNSLGSRLDSIAGVGPKTRNKLLRKFGSLKKISDASVDDIRALGISETVARTIKFSLSKIDEERRVTNYQDKKLIN</sequence>
<dbReference type="SUPFAM" id="SSF47781">
    <property type="entry name" value="RuvA domain 2-like"/>
    <property type="match status" value="1"/>
</dbReference>
<dbReference type="InterPro" id="IPR010994">
    <property type="entry name" value="RuvA_2-like"/>
</dbReference>
<gene>
    <name evidence="1" type="ORF">HMPREF9103_00586</name>
</gene>
<dbReference type="PANTHER" id="PTHR30562">
    <property type="entry name" value="UVRC/OXIDOREDUCTASE"/>
    <property type="match status" value="1"/>
</dbReference>
<evidence type="ECO:0000313" key="2">
    <source>
        <dbReference type="Proteomes" id="UP000004625"/>
    </source>
</evidence>
<proteinExistence type="predicted"/>
<dbReference type="Pfam" id="PF14520">
    <property type="entry name" value="HHH_5"/>
    <property type="match status" value="1"/>
</dbReference>
<dbReference type="Proteomes" id="UP000004625">
    <property type="component" value="Unassembled WGS sequence"/>
</dbReference>
<dbReference type="GO" id="GO:0009380">
    <property type="term" value="C:excinuclease repair complex"/>
    <property type="evidence" value="ECO:0007669"/>
    <property type="project" value="TreeGrafter"/>
</dbReference>
<organism evidence="1 2">
    <name type="scientific">Lentilactobacillus parafarraginis F0439</name>
    <dbReference type="NCBI Taxonomy" id="797515"/>
    <lineage>
        <taxon>Bacteria</taxon>
        <taxon>Bacillati</taxon>
        <taxon>Bacillota</taxon>
        <taxon>Bacilli</taxon>
        <taxon>Lactobacillales</taxon>
        <taxon>Lactobacillaceae</taxon>
        <taxon>Lentilactobacillus</taxon>
    </lineage>
</organism>
<dbReference type="Gene3D" id="1.10.150.20">
    <property type="entry name" value="5' to 3' exonuclease, C-terminal subdomain"/>
    <property type="match status" value="1"/>
</dbReference>
<dbReference type="PATRIC" id="fig|797515.3.peg.544"/>
<evidence type="ECO:0008006" key="3">
    <source>
        <dbReference type="Google" id="ProtNLM"/>
    </source>
</evidence>
<dbReference type="PANTHER" id="PTHR30562:SF1">
    <property type="entry name" value="UVRABC SYSTEM PROTEIN C"/>
    <property type="match status" value="1"/>
</dbReference>
<dbReference type="HOGENOM" id="CLU_2345405_0_0_9"/>
<dbReference type="AlphaFoldDB" id="G9ZLK5"/>
<name>G9ZLK5_9LACO</name>
<protein>
    <recommendedName>
        <fullName evidence="3">Excinuclease ABC subunit C</fullName>
    </recommendedName>
</protein>
<evidence type="ECO:0000313" key="1">
    <source>
        <dbReference type="EMBL" id="EHM00343.1"/>
    </source>
</evidence>
<dbReference type="GO" id="GO:0006974">
    <property type="term" value="P:DNA damage response"/>
    <property type="evidence" value="ECO:0007669"/>
    <property type="project" value="TreeGrafter"/>
</dbReference>
<comment type="caution">
    <text evidence="1">The sequence shown here is derived from an EMBL/GenBank/DDBJ whole genome shotgun (WGS) entry which is preliminary data.</text>
</comment>
<dbReference type="InterPro" id="IPR050066">
    <property type="entry name" value="UvrABC_protein_C"/>
</dbReference>
<reference evidence="1 2" key="1">
    <citation type="submission" date="2011-09" db="EMBL/GenBank/DDBJ databases">
        <authorList>
            <person name="Weinstock G."/>
            <person name="Sodergren E."/>
            <person name="Clifton S."/>
            <person name="Fulton L."/>
            <person name="Fulton B."/>
            <person name="Courtney L."/>
            <person name="Fronick C."/>
            <person name="Harrison M."/>
            <person name="Strong C."/>
            <person name="Farmer C."/>
            <person name="Delahaunty K."/>
            <person name="Markovic C."/>
            <person name="Hall O."/>
            <person name="Minx P."/>
            <person name="Tomlinson C."/>
            <person name="Mitreva M."/>
            <person name="Hou S."/>
            <person name="Chen J."/>
            <person name="Wollam A."/>
            <person name="Pepin K.H."/>
            <person name="Johnson M."/>
            <person name="Bhonagiri V."/>
            <person name="Zhang X."/>
            <person name="Suruliraj S."/>
            <person name="Warren W."/>
            <person name="Chinwalla A."/>
            <person name="Mardis E.R."/>
            <person name="Wilson R.K."/>
        </authorList>
    </citation>
    <scope>NUCLEOTIDE SEQUENCE [LARGE SCALE GENOMIC DNA]</scope>
    <source>
        <strain evidence="1 2">F0439</strain>
    </source>
</reference>